<keyword evidence="7" id="KW-0325">Glycoprotein</keyword>
<dbReference type="PANTHER" id="PTHR23097:SF181">
    <property type="entry name" value="CASPASE-8-LIKE"/>
    <property type="match status" value="1"/>
</dbReference>
<keyword evidence="2" id="KW-0964">Secreted</keyword>
<dbReference type="SMART" id="SM00208">
    <property type="entry name" value="TNFR"/>
    <property type="match status" value="3"/>
</dbReference>
<feature type="repeat" description="TNFR-Cys" evidence="8">
    <location>
        <begin position="78"/>
        <end position="120"/>
    </location>
</feature>
<keyword evidence="13" id="KW-1185">Reference proteome</keyword>
<dbReference type="Gene3D" id="1.10.533.10">
    <property type="entry name" value="Death Domain, Fas"/>
    <property type="match status" value="1"/>
</dbReference>
<dbReference type="GO" id="GO:0006915">
    <property type="term" value="P:apoptotic process"/>
    <property type="evidence" value="ECO:0007669"/>
    <property type="project" value="UniProtKB-KW"/>
</dbReference>
<evidence type="ECO:0000256" key="4">
    <source>
        <dbReference type="ARBA" id="ARBA00022729"/>
    </source>
</evidence>
<keyword evidence="4" id="KW-0732">Signal</keyword>
<accession>A0ABD3VNV2</accession>
<feature type="domain" description="TNFR-Cys" evidence="11">
    <location>
        <begin position="78"/>
        <end position="120"/>
    </location>
</feature>
<evidence type="ECO:0000256" key="1">
    <source>
        <dbReference type="ARBA" id="ARBA00004613"/>
    </source>
</evidence>
<protein>
    <submittedName>
        <fullName evidence="12">Uncharacterized protein</fullName>
    </submittedName>
</protein>
<evidence type="ECO:0000256" key="7">
    <source>
        <dbReference type="ARBA" id="ARBA00023180"/>
    </source>
</evidence>
<dbReference type="InterPro" id="IPR000488">
    <property type="entry name" value="Death_dom"/>
</dbReference>
<evidence type="ECO:0000256" key="2">
    <source>
        <dbReference type="ARBA" id="ARBA00022525"/>
    </source>
</evidence>
<evidence type="ECO:0000259" key="10">
    <source>
        <dbReference type="PROSITE" id="PS50017"/>
    </source>
</evidence>
<dbReference type="PROSITE" id="PS00652">
    <property type="entry name" value="TNFR_NGFR_1"/>
    <property type="match status" value="2"/>
</dbReference>
<dbReference type="InterPro" id="IPR011029">
    <property type="entry name" value="DEATH-like_dom_sf"/>
</dbReference>
<dbReference type="PANTHER" id="PTHR23097">
    <property type="entry name" value="TUMOR NECROSIS FACTOR RECEPTOR SUPERFAMILY MEMBER"/>
    <property type="match status" value="1"/>
</dbReference>
<evidence type="ECO:0000256" key="6">
    <source>
        <dbReference type="ARBA" id="ARBA00023157"/>
    </source>
</evidence>
<reference evidence="12 13" key="1">
    <citation type="submission" date="2024-11" db="EMBL/GenBank/DDBJ databases">
        <title>Chromosome-level genome assembly of the freshwater bivalve Anodonta woodiana.</title>
        <authorList>
            <person name="Chen X."/>
        </authorList>
    </citation>
    <scope>NUCLEOTIDE SEQUENCE [LARGE SCALE GENOMIC DNA]</scope>
    <source>
        <strain evidence="12">MN2024</strain>
        <tissue evidence="12">Gills</tissue>
    </source>
</reference>
<dbReference type="AlphaFoldDB" id="A0ABD3VNV2"/>
<organism evidence="12 13">
    <name type="scientific">Sinanodonta woodiana</name>
    <name type="common">Chinese pond mussel</name>
    <name type="synonym">Anodonta woodiana</name>
    <dbReference type="NCBI Taxonomy" id="1069815"/>
    <lineage>
        <taxon>Eukaryota</taxon>
        <taxon>Metazoa</taxon>
        <taxon>Spiralia</taxon>
        <taxon>Lophotrochozoa</taxon>
        <taxon>Mollusca</taxon>
        <taxon>Bivalvia</taxon>
        <taxon>Autobranchia</taxon>
        <taxon>Heteroconchia</taxon>
        <taxon>Palaeoheterodonta</taxon>
        <taxon>Unionida</taxon>
        <taxon>Unionoidea</taxon>
        <taxon>Unionidae</taxon>
        <taxon>Unioninae</taxon>
        <taxon>Sinanodonta</taxon>
    </lineage>
</organism>
<keyword evidence="3" id="KW-0053">Apoptosis</keyword>
<keyword evidence="9" id="KW-0472">Membrane</keyword>
<dbReference type="InterPro" id="IPR001368">
    <property type="entry name" value="TNFR/NGFR_Cys_rich_reg"/>
</dbReference>
<dbReference type="Proteomes" id="UP001634394">
    <property type="component" value="Unassembled WGS sequence"/>
</dbReference>
<dbReference type="Gene3D" id="2.10.50.10">
    <property type="entry name" value="Tumor Necrosis Factor Receptor, subunit A, domain 2"/>
    <property type="match status" value="2"/>
</dbReference>
<evidence type="ECO:0000256" key="5">
    <source>
        <dbReference type="ARBA" id="ARBA00022737"/>
    </source>
</evidence>
<dbReference type="CDD" id="cd01670">
    <property type="entry name" value="Death"/>
    <property type="match status" value="1"/>
</dbReference>
<feature type="domain" description="Death" evidence="10">
    <location>
        <begin position="358"/>
        <end position="425"/>
    </location>
</feature>
<keyword evidence="9" id="KW-0812">Transmembrane</keyword>
<dbReference type="SUPFAM" id="SSF47986">
    <property type="entry name" value="DEATH domain"/>
    <property type="match status" value="1"/>
</dbReference>
<comment type="subcellular location">
    <subcellularLocation>
        <location evidence="1">Secreted</location>
    </subcellularLocation>
</comment>
<proteinExistence type="predicted"/>
<feature type="transmembrane region" description="Helical" evidence="9">
    <location>
        <begin position="218"/>
        <end position="242"/>
    </location>
</feature>
<name>A0ABD3VNV2_SINWO</name>
<feature type="repeat" description="TNFR-Cys" evidence="8">
    <location>
        <begin position="161"/>
        <end position="203"/>
    </location>
</feature>
<comment type="caution">
    <text evidence="8">Lacks conserved residue(s) required for the propagation of feature annotation.</text>
</comment>
<evidence type="ECO:0000256" key="3">
    <source>
        <dbReference type="ARBA" id="ARBA00022703"/>
    </source>
</evidence>
<feature type="disulfide bond" evidence="8">
    <location>
        <begin position="79"/>
        <end position="94"/>
    </location>
</feature>
<dbReference type="EMBL" id="JBJQND010000011">
    <property type="protein sequence ID" value="KAL3862207.1"/>
    <property type="molecule type" value="Genomic_DNA"/>
</dbReference>
<dbReference type="InterPro" id="IPR052459">
    <property type="entry name" value="TNFRSF_decoy_receptor"/>
</dbReference>
<dbReference type="SUPFAM" id="SSF57586">
    <property type="entry name" value="TNF receptor-like"/>
    <property type="match status" value="2"/>
</dbReference>
<sequence>MYYRRNPFMKDKAVAVIFLATLIVLSQKFSVDCGTLLSSLRSQRFYNTQDGKVCYYCSPGQYKVEDCVNTSEVARCKPCENGTFQTVENIALSCAHCTTDCSQLNQEVIAVCNATTDNICQCISGYFKLNEEGVCKKHSTCPPGQGVKSPGNKDRNTVCENCVTGKTFSGNNSATEVCMPCTSCERQGLIETSPCTTRSNSECNFTVTPGQSDKQDNLGAVIGGIIGGVVVAAIITVATVCYCRRRLKKYERCSNDSKGEKEKNQYTLNSTINSIEKNPDQDKCINYQRKNSRQSSAGLRHSQDSNVTAESGYMSTNVNPSPGQGNLLDEDRAMVHMNDTDITISLLQKLSQDLISHDWKFFFRCLSVTESEIEQVEIDHRNVREQIYQLLCRLKQRGSLQMENIIESLISIGRNDLADSYKQVF</sequence>
<keyword evidence="6 8" id="KW-1015">Disulfide bond</keyword>
<evidence type="ECO:0000259" key="11">
    <source>
        <dbReference type="PROSITE" id="PS50050"/>
    </source>
</evidence>
<dbReference type="GO" id="GO:0005576">
    <property type="term" value="C:extracellular region"/>
    <property type="evidence" value="ECO:0007669"/>
    <property type="project" value="UniProtKB-SubCell"/>
</dbReference>
<gene>
    <name evidence="12" type="ORF">ACJMK2_008194</name>
</gene>
<feature type="domain" description="TNFR-Cys" evidence="11">
    <location>
        <begin position="161"/>
        <end position="203"/>
    </location>
</feature>
<dbReference type="PROSITE" id="PS50017">
    <property type="entry name" value="DEATH_DOMAIN"/>
    <property type="match status" value="1"/>
</dbReference>
<evidence type="ECO:0000313" key="12">
    <source>
        <dbReference type="EMBL" id="KAL3862207.1"/>
    </source>
</evidence>
<evidence type="ECO:0000256" key="9">
    <source>
        <dbReference type="SAM" id="Phobius"/>
    </source>
</evidence>
<keyword evidence="5" id="KW-0677">Repeat</keyword>
<evidence type="ECO:0000313" key="13">
    <source>
        <dbReference type="Proteomes" id="UP001634394"/>
    </source>
</evidence>
<dbReference type="PROSITE" id="PS50050">
    <property type="entry name" value="TNFR_NGFR_2"/>
    <property type="match status" value="2"/>
</dbReference>
<comment type="caution">
    <text evidence="12">The sequence shown here is derived from an EMBL/GenBank/DDBJ whole genome shotgun (WGS) entry which is preliminary data.</text>
</comment>
<dbReference type="Pfam" id="PF00020">
    <property type="entry name" value="TNFR_c6"/>
    <property type="match status" value="3"/>
</dbReference>
<evidence type="ECO:0000256" key="8">
    <source>
        <dbReference type="PROSITE-ProRule" id="PRU00206"/>
    </source>
</evidence>
<keyword evidence="9" id="KW-1133">Transmembrane helix</keyword>
<dbReference type="Pfam" id="PF00531">
    <property type="entry name" value="Death"/>
    <property type="match status" value="1"/>
</dbReference>